<keyword evidence="4" id="KW-0999">Mitochondrion inner membrane</keyword>
<gene>
    <name evidence="12" type="ORF">MAM1_0002c00253</name>
</gene>
<dbReference type="InterPro" id="IPR028055">
    <property type="entry name" value="YidC/Oxa/ALB_C"/>
</dbReference>
<evidence type="ECO:0000313" key="13">
    <source>
        <dbReference type="Proteomes" id="UP000053815"/>
    </source>
</evidence>
<evidence type="ECO:0000256" key="8">
    <source>
        <dbReference type="ARBA" id="ARBA00023136"/>
    </source>
</evidence>
<dbReference type="PANTHER" id="PTHR12428">
    <property type="entry name" value="OXA1"/>
    <property type="match status" value="1"/>
</dbReference>
<keyword evidence="3 9" id="KW-0812">Transmembrane</keyword>
<feature type="transmembrane region" description="Helical" evidence="10">
    <location>
        <begin position="304"/>
        <end position="325"/>
    </location>
</feature>
<name>A0A0C9M3V9_9FUNG</name>
<keyword evidence="13" id="KW-1185">Reference proteome</keyword>
<comment type="similarity">
    <text evidence="2 9">Belongs to the OXA1/ALB3/YidC family.</text>
</comment>
<feature type="domain" description="Membrane insertase YidC/Oxa/ALB C-terminal" evidence="11">
    <location>
        <begin position="145"/>
        <end position="339"/>
    </location>
</feature>
<evidence type="ECO:0000256" key="1">
    <source>
        <dbReference type="ARBA" id="ARBA00004448"/>
    </source>
</evidence>
<dbReference type="NCBIfam" id="TIGR03592">
    <property type="entry name" value="yidC_oxa1_cterm"/>
    <property type="match status" value="1"/>
</dbReference>
<feature type="transmembrane region" description="Helical" evidence="10">
    <location>
        <begin position="267"/>
        <end position="284"/>
    </location>
</feature>
<dbReference type="STRING" id="91626.A0A0C9M3V9"/>
<proteinExistence type="inferred from homology"/>
<dbReference type="OrthoDB" id="2148490at2759"/>
<feature type="transmembrane region" description="Helical" evidence="10">
    <location>
        <begin position="143"/>
        <end position="165"/>
    </location>
</feature>
<dbReference type="Pfam" id="PF02096">
    <property type="entry name" value="60KD_IMP"/>
    <property type="match status" value="1"/>
</dbReference>
<evidence type="ECO:0000256" key="5">
    <source>
        <dbReference type="ARBA" id="ARBA00022946"/>
    </source>
</evidence>
<sequence>MLRLTGRLVSKNTFARIGQNAPTSRMLSTSLMSTKRFQPLSVIAQRAAKNNSTRMLGNVTIMNHIGVRHLSTEEKADAVVDTASSVSESAKDLIQQATQTTSPDALVNATAQIGEFKALGLCNFTPVGGLEAMFEYIHVYSGLPWWGTIAVATIAVRVALLPLMIKIQRNNARLMNINPDVNRIMENLKAAQAEGDSLATGKYTQEIQTLFKKNDCHPMKSMGLPLIQMPVMISFFMAIRAMAEMPVPGLQDQGLFWFTDLAAKDPYYILPVVSAAGVMAVLEAGTEAGAANPQSKGMKNVFRALTLVMVPFTAWMPSGVFVYWVTSNFFSIGQILALKNPAVRSALSIPKLKKKPEELQKNTKGFMENFKDQQKHHDKLEKERAIRERQQAAAAARRAAKRRF</sequence>
<dbReference type="GO" id="GO:0032979">
    <property type="term" value="P:protein insertion into mitochondrial inner membrane from matrix"/>
    <property type="evidence" value="ECO:0007669"/>
    <property type="project" value="TreeGrafter"/>
</dbReference>
<dbReference type="GO" id="GO:0032977">
    <property type="term" value="F:membrane insertase activity"/>
    <property type="evidence" value="ECO:0007669"/>
    <property type="project" value="InterPro"/>
</dbReference>
<evidence type="ECO:0000256" key="3">
    <source>
        <dbReference type="ARBA" id="ARBA00022692"/>
    </source>
</evidence>
<dbReference type="Proteomes" id="UP000053815">
    <property type="component" value="Unassembled WGS sequence"/>
</dbReference>
<feature type="transmembrane region" description="Helical" evidence="10">
    <location>
        <begin position="222"/>
        <end position="243"/>
    </location>
</feature>
<protein>
    <submittedName>
        <fullName evidence="12">Mitochondrial inner membrane protein OXA1L-like</fullName>
    </submittedName>
</protein>
<evidence type="ECO:0000259" key="11">
    <source>
        <dbReference type="Pfam" id="PF02096"/>
    </source>
</evidence>
<dbReference type="AlphaFoldDB" id="A0A0C9M3V9"/>
<evidence type="ECO:0000256" key="2">
    <source>
        <dbReference type="ARBA" id="ARBA00009877"/>
    </source>
</evidence>
<comment type="subcellular location">
    <subcellularLocation>
        <location evidence="9">Membrane</location>
        <topology evidence="9">Multi-pass membrane protein</topology>
    </subcellularLocation>
    <subcellularLocation>
        <location evidence="1">Mitochondrion inner membrane</location>
        <topology evidence="1">Multi-pass membrane protein</topology>
    </subcellularLocation>
</comment>
<keyword evidence="5" id="KW-0809">Transit peptide</keyword>
<evidence type="ECO:0000256" key="9">
    <source>
        <dbReference type="RuleBase" id="RU003945"/>
    </source>
</evidence>
<dbReference type="InterPro" id="IPR001708">
    <property type="entry name" value="YidC/ALB3/OXA1/COX18"/>
</dbReference>
<evidence type="ECO:0000313" key="12">
    <source>
        <dbReference type="EMBL" id="GAN00829.1"/>
    </source>
</evidence>
<evidence type="ECO:0000256" key="10">
    <source>
        <dbReference type="SAM" id="Phobius"/>
    </source>
</evidence>
<keyword evidence="7" id="KW-0496">Mitochondrion</keyword>
<dbReference type="EMBL" id="DF836291">
    <property type="protein sequence ID" value="GAN00829.1"/>
    <property type="molecule type" value="Genomic_DNA"/>
</dbReference>
<reference evidence="12" key="1">
    <citation type="submission" date="2014-09" db="EMBL/GenBank/DDBJ databases">
        <title>Draft genome sequence of an oleaginous Mucoromycotina fungus Mucor ambiguus NBRC6742.</title>
        <authorList>
            <person name="Takeda I."/>
            <person name="Yamane N."/>
            <person name="Morita T."/>
            <person name="Tamano K."/>
            <person name="Machida M."/>
            <person name="Baker S."/>
            <person name="Koike H."/>
        </authorList>
    </citation>
    <scope>NUCLEOTIDE SEQUENCE</scope>
    <source>
        <strain evidence="12">NBRC 6742</strain>
    </source>
</reference>
<dbReference type="PANTHER" id="PTHR12428:SF66">
    <property type="entry name" value="MITOCHONDRIAL INNER MEMBRANE PROTEIN OXA1L"/>
    <property type="match status" value="1"/>
</dbReference>
<keyword evidence="6 10" id="KW-1133">Transmembrane helix</keyword>
<evidence type="ECO:0000256" key="4">
    <source>
        <dbReference type="ARBA" id="ARBA00022792"/>
    </source>
</evidence>
<keyword evidence="8 10" id="KW-0472">Membrane</keyword>
<evidence type="ECO:0000256" key="6">
    <source>
        <dbReference type="ARBA" id="ARBA00022989"/>
    </source>
</evidence>
<dbReference type="CDD" id="cd20069">
    <property type="entry name" value="5TM_Oxa1-like"/>
    <property type="match status" value="1"/>
</dbReference>
<dbReference type="GO" id="GO:0005743">
    <property type="term" value="C:mitochondrial inner membrane"/>
    <property type="evidence" value="ECO:0007669"/>
    <property type="project" value="UniProtKB-SubCell"/>
</dbReference>
<accession>A0A0C9M3V9</accession>
<organism evidence="12">
    <name type="scientific">Mucor ambiguus</name>
    <dbReference type="NCBI Taxonomy" id="91626"/>
    <lineage>
        <taxon>Eukaryota</taxon>
        <taxon>Fungi</taxon>
        <taxon>Fungi incertae sedis</taxon>
        <taxon>Mucoromycota</taxon>
        <taxon>Mucoromycotina</taxon>
        <taxon>Mucoromycetes</taxon>
        <taxon>Mucorales</taxon>
        <taxon>Mucorineae</taxon>
        <taxon>Mucoraceae</taxon>
        <taxon>Mucor</taxon>
    </lineage>
</organism>
<evidence type="ECO:0000256" key="7">
    <source>
        <dbReference type="ARBA" id="ARBA00023128"/>
    </source>
</evidence>